<dbReference type="AlphaFoldDB" id="A0A6Q2XMX1"/>
<reference evidence="6" key="4">
    <citation type="submission" date="2025-09" db="UniProtKB">
        <authorList>
            <consortium name="Ensembl"/>
        </authorList>
    </citation>
    <scope>IDENTIFICATION</scope>
</reference>
<reference evidence="6" key="2">
    <citation type="submission" date="2020-02" db="EMBL/GenBank/DDBJ databases">
        <title>Esox lucius (northern pike) genome, fEsoLuc1, primary haplotype.</title>
        <authorList>
            <person name="Myers G."/>
            <person name="Karagic N."/>
            <person name="Meyer A."/>
            <person name="Pippel M."/>
            <person name="Reichard M."/>
            <person name="Winkler S."/>
            <person name="Tracey A."/>
            <person name="Sims Y."/>
            <person name="Howe K."/>
            <person name="Rhie A."/>
            <person name="Formenti G."/>
            <person name="Durbin R."/>
            <person name="Fedrigo O."/>
            <person name="Jarvis E.D."/>
        </authorList>
    </citation>
    <scope>NUCLEOTIDE SEQUENCE [LARGE SCALE GENOMIC DNA]</scope>
</reference>
<proteinExistence type="predicted"/>
<sequence length="519" mass="58189">MVFFLIRQVKTEDLLDFENVAYVNASDNCLTIEPFGKFPSLRELELSLNGLCNVTLNTQDFPHLEVLDLSYNNLSGDSILSIGLIPCLKVLHLTGNQLQSLPPNMAVHCHGSSQRTKDNGTLFHCLEVLMLDDNKLSSGVFSSLANLKRSAKCVQSKTHYPTHISLETEAEDVEELSGAYAFPLPELCFLNLADNKIVEEEALLSVALFPMLREIVIHSNPLTTQKSGDPPLLTSLLQERLGIQISRKKPPAVVKPPMTFSIDTKRKIKTNIPKVPKVSLLMLLEAPCTSAKHDPCSLHEKHVKCCCRSPLLLEGMSTKKTGCTSQSKNHENEQESIGATDDAVKSSDDTFQKGASFFVTQVTDLHYESENHLLSDEKGVKELEKNAIPGKFKGYELLLDAKPDPDMVEPVGIQHTVRMLKQMLNTLLVYRDSKPNLDCIQKPYTVKEKKVSYADCYCCLDTNENVNITCNRRHYCVSKKEYEEALALLRHLKTKYKMVYMQAVEQATHIECEAISDQD</sequence>
<evidence type="ECO:0008006" key="8">
    <source>
        <dbReference type="Google" id="ProtNLM"/>
    </source>
</evidence>
<dbReference type="GeneTree" id="ENSGT00390000016048"/>
<dbReference type="InterPro" id="IPR001611">
    <property type="entry name" value="Leu-rich_rpt"/>
</dbReference>
<keyword evidence="4" id="KW-0677">Repeat</keyword>
<dbReference type="Ensembl" id="ENSELUT00000072147.2">
    <property type="protein sequence ID" value="ENSELUP00000055374.2"/>
    <property type="gene ID" value="ENSELUG00000030086.2"/>
</dbReference>
<keyword evidence="2" id="KW-0963">Cytoplasm</keyword>
<dbReference type="Proteomes" id="UP000265140">
    <property type="component" value="Chromosome 7"/>
</dbReference>
<keyword evidence="3" id="KW-0433">Leucine-rich repeat</keyword>
<evidence type="ECO:0000256" key="5">
    <source>
        <dbReference type="SAM" id="MobiDB-lite"/>
    </source>
</evidence>
<dbReference type="Pfam" id="PF13516">
    <property type="entry name" value="LRR_6"/>
    <property type="match status" value="1"/>
</dbReference>
<dbReference type="GO" id="GO:0005634">
    <property type="term" value="C:nucleus"/>
    <property type="evidence" value="ECO:0007669"/>
    <property type="project" value="TreeGrafter"/>
</dbReference>
<comment type="subcellular location">
    <subcellularLocation>
        <location evidence="1">Cytoplasm</location>
    </subcellularLocation>
</comment>
<accession>A0A6Q2XMX1</accession>
<reference evidence="6" key="3">
    <citation type="submission" date="2025-08" db="UniProtKB">
        <authorList>
            <consortium name="Ensembl"/>
        </authorList>
    </citation>
    <scope>IDENTIFICATION</scope>
</reference>
<keyword evidence="7" id="KW-1185">Reference proteome</keyword>
<organism evidence="6 7">
    <name type="scientific">Esox lucius</name>
    <name type="common">Northern pike</name>
    <dbReference type="NCBI Taxonomy" id="8010"/>
    <lineage>
        <taxon>Eukaryota</taxon>
        <taxon>Metazoa</taxon>
        <taxon>Chordata</taxon>
        <taxon>Craniata</taxon>
        <taxon>Vertebrata</taxon>
        <taxon>Euteleostomi</taxon>
        <taxon>Actinopterygii</taxon>
        <taxon>Neopterygii</taxon>
        <taxon>Teleostei</taxon>
        <taxon>Protacanthopterygii</taxon>
        <taxon>Esociformes</taxon>
        <taxon>Esocidae</taxon>
        <taxon>Esox</taxon>
    </lineage>
</organism>
<dbReference type="InterPro" id="IPR032675">
    <property type="entry name" value="LRR_dom_sf"/>
</dbReference>
<dbReference type="Gene3D" id="3.80.10.10">
    <property type="entry name" value="Ribonuclease Inhibitor"/>
    <property type="match status" value="2"/>
</dbReference>
<evidence type="ECO:0000256" key="3">
    <source>
        <dbReference type="ARBA" id="ARBA00022614"/>
    </source>
</evidence>
<evidence type="ECO:0000313" key="6">
    <source>
        <dbReference type="Ensembl" id="ENSELUP00000055374.2"/>
    </source>
</evidence>
<dbReference type="PANTHER" id="PTHR22710:SF2">
    <property type="entry name" value="X-RAY RADIATION RESISTANCE-ASSOCIATED PROTEIN 1"/>
    <property type="match status" value="1"/>
</dbReference>
<dbReference type="PANTHER" id="PTHR22710">
    <property type="entry name" value="X-RAY RADIATION RESISTANCE ASSOCIATED PROTEIN 1 XRRA1"/>
    <property type="match status" value="1"/>
</dbReference>
<reference evidence="7" key="1">
    <citation type="journal article" date="2014" name="PLoS ONE">
        <title>The genome and linkage map of the northern pike (Esox lucius): conserved synteny revealed between the salmonid sister group and the Neoteleostei.</title>
        <authorList>
            <person name="Rondeau E.B."/>
            <person name="Minkley D.R."/>
            <person name="Leong J.S."/>
            <person name="Messmer A.M."/>
            <person name="Jantzen J.R."/>
            <person name="von Schalburg K.R."/>
            <person name="Lemon C."/>
            <person name="Bird N.H."/>
            <person name="Koop B.F."/>
        </authorList>
    </citation>
    <scope>NUCLEOTIDE SEQUENCE</scope>
</reference>
<evidence type="ECO:0000256" key="1">
    <source>
        <dbReference type="ARBA" id="ARBA00004496"/>
    </source>
</evidence>
<dbReference type="SUPFAM" id="SSF52058">
    <property type="entry name" value="L domain-like"/>
    <property type="match status" value="1"/>
</dbReference>
<protein>
    <recommendedName>
        <fullName evidence="8">X-ray radiation resistance associated 1</fullName>
    </recommendedName>
</protein>
<feature type="region of interest" description="Disordered" evidence="5">
    <location>
        <begin position="320"/>
        <end position="345"/>
    </location>
</feature>
<dbReference type="Bgee" id="ENSELUG00000030086">
    <property type="expression patterns" value="Expressed in mesonephros and 5 other cell types or tissues"/>
</dbReference>
<evidence type="ECO:0000256" key="2">
    <source>
        <dbReference type="ARBA" id="ARBA00022490"/>
    </source>
</evidence>
<evidence type="ECO:0000256" key="4">
    <source>
        <dbReference type="ARBA" id="ARBA00022737"/>
    </source>
</evidence>
<dbReference type="GO" id="GO:0005737">
    <property type="term" value="C:cytoplasm"/>
    <property type="evidence" value="ECO:0007669"/>
    <property type="project" value="UniProtKB-SubCell"/>
</dbReference>
<name>A0A6Q2XMX1_ESOLU</name>
<evidence type="ECO:0000313" key="7">
    <source>
        <dbReference type="Proteomes" id="UP000265140"/>
    </source>
</evidence>